<evidence type="ECO:0000313" key="4">
    <source>
        <dbReference type="Proteomes" id="UP001370490"/>
    </source>
</evidence>
<feature type="repeat" description="PPR" evidence="2">
    <location>
        <begin position="121"/>
        <end position="155"/>
    </location>
</feature>
<dbReference type="Pfam" id="PF13041">
    <property type="entry name" value="PPR_2"/>
    <property type="match status" value="1"/>
</dbReference>
<dbReference type="GO" id="GO:0009451">
    <property type="term" value="P:RNA modification"/>
    <property type="evidence" value="ECO:0007669"/>
    <property type="project" value="InterPro"/>
</dbReference>
<comment type="caution">
    <text evidence="3">The sequence shown here is derived from an EMBL/GenBank/DDBJ whole genome shotgun (WGS) entry which is preliminary data.</text>
</comment>
<dbReference type="InterPro" id="IPR002885">
    <property type="entry name" value="PPR_rpt"/>
</dbReference>
<dbReference type="AlphaFoldDB" id="A0AAN8VTJ3"/>
<dbReference type="InterPro" id="IPR046960">
    <property type="entry name" value="PPR_At4g14850-like_plant"/>
</dbReference>
<dbReference type="PROSITE" id="PS51375">
    <property type="entry name" value="PPR"/>
    <property type="match status" value="2"/>
</dbReference>
<name>A0AAN8VTJ3_9MAGN</name>
<dbReference type="FunFam" id="1.25.40.10:FF:000511">
    <property type="entry name" value="Pentatricopeptide repeat-containing protein"/>
    <property type="match status" value="1"/>
</dbReference>
<dbReference type="NCBIfam" id="TIGR00756">
    <property type="entry name" value="PPR"/>
    <property type="match status" value="2"/>
</dbReference>
<dbReference type="GO" id="GO:0003723">
    <property type="term" value="F:RNA binding"/>
    <property type="evidence" value="ECO:0007669"/>
    <property type="project" value="InterPro"/>
</dbReference>
<sequence length="367" mass="41361">MTPMIGASIERGETKSAIGLFDSMPERSVVTWNSIIFGLANAGIMELARLSFERMPKKNEISCNSIILGYVKVGDVKAAWSVFDQMPQKTVVSWTAIISGFTKIGDLMTARGICDQMPMKNVISWNAMIAGLAFHGHCKEALAFFDRMCSEGVKPDDVIFIPVLSTCTQEGLLEEGKLIFEQMVHKFELKPRIEHYEFMVDLLAHAGKLEEAMKFIENMHSEPNIVIWATLLYSCKIYGKVELLEFAIKMVLDEEAQDPGYLKLVANLNTSIGCWQDVLNVWAAMQNRNLERYRVDFRLWFVKNGTSGAKVDGFLVMDHRETVDKIEPAVLFVWNETAAKFIPTLCTQGQRLGFVQAVRILCSCSFL</sequence>
<dbReference type="InterPro" id="IPR011990">
    <property type="entry name" value="TPR-like_helical_dom_sf"/>
</dbReference>
<dbReference type="Proteomes" id="UP001370490">
    <property type="component" value="Unassembled WGS sequence"/>
</dbReference>
<dbReference type="Pfam" id="PF01535">
    <property type="entry name" value="PPR"/>
    <property type="match status" value="3"/>
</dbReference>
<accession>A0AAN8VTJ3</accession>
<gene>
    <name evidence="3" type="ORF">RJ641_029511</name>
</gene>
<keyword evidence="4" id="KW-1185">Reference proteome</keyword>
<organism evidence="3 4">
    <name type="scientific">Dillenia turbinata</name>
    <dbReference type="NCBI Taxonomy" id="194707"/>
    <lineage>
        <taxon>Eukaryota</taxon>
        <taxon>Viridiplantae</taxon>
        <taxon>Streptophyta</taxon>
        <taxon>Embryophyta</taxon>
        <taxon>Tracheophyta</taxon>
        <taxon>Spermatophyta</taxon>
        <taxon>Magnoliopsida</taxon>
        <taxon>eudicotyledons</taxon>
        <taxon>Gunneridae</taxon>
        <taxon>Pentapetalae</taxon>
        <taxon>Dilleniales</taxon>
        <taxon>Dilleniaceae</taxon>
        <taxon>Dillenia</taxon>
    </lineage>
</organism>
<protein>
    <submittedName>
        <fullName evidence="3">Pentatricopeptide repeat</fullName>
    </submittedName>
</protein>
<dbReference type="Gene3D" id="1.25.40.10">
    <property type="entry name" value="Tetratricopeptide repeat domain"/>
    <property type="match status" value="2"/>
</dbReference>
<dbReference type="PANTHER" id="PTHR47926:SF531">
    <property type="entry name" value="TETRATRICOPEPTIDE REPEAT SUPERFAMILY PROTEIN"/>
    <property type="match status" value="1"/>
</dbReference>
<evidence type="ECO:0000256" key="1">
    <source>
        <dbReference type="ARBA" id="ARBA00022737"/>
    </source>
</evidence>
<evidence type="ECO:0000313" key="3">
    <source>
        <dbReference type="EMBL" id="KAK6939980.1"/>
    </source>
</evidence>
<feature type="non-terminal residue" evidence="3">
    <location>
        <position position="367"/>
    </location>
</feature>
<feature type="repeat" description="PPR" evidence="2">
    <location>
        <begin position="59"/>
        <end position="93"/>
    </location>
</feature>
<keyword evidence="1" id="KW-0677">Repeat</keyword>
<dbReference type="PANTHER" id="PTHR47926">
    <property type="entry name" value="PENTATRICOPEPTIDE REPEAT-CONTAINING PROTEIN"/>
    <property type="match status" value="1"/>
</dbReference>
<proteinExistence type="predicted"/>
<evidence type="ECO:0000256" key="2">
    <source>
        <dbReference type="PROSITE-ProRule" id="PRU00708"/>
    </source>
</evidence>
<dbReference type="EMBL" id="JBAMMX010000005">
    <property type="protein sequence ID" value="KAK6939980.1"/>
    <property type="molecule type" value="Genomic_DNA"/>
</dbReference>
<reference evidence="3 4" key="1">
    <citation type="submission" date="2023-12" db="EMBL/GenBank/DDBJ databases">
        <title>A high-quality genome assembly for Dillenia turbinata (Dilleniales).</title>
        <authorList>
            <person name="Chanderbali A."/>
        </authorList>
    </citation>
    <scope>NUCLEOTIDE SEQUENCE [LARGE SCALE GENOMIC DNA]</scope>
    <source>
        <strain evidence="3">LSX21</strain>
        <tissue evidence="3">Leaf</tissue>
    </source>
</reference>